<feature type="domain" description="Anti sigma-E protein RseA N-terminal" evidence="2">
    <location>
        <begin position="7"/>
        <end position="88"/>
    </location>
</feature>
<keyword evidence="1" id="KW-0812">Transmembrane</keyword>
<evidence type="ECO:0000313" key="4">
    <source>
        <dbReference type="Proteomes" id="UP000680679"/>
    </source>
</evidence>
<dbReference type="SUPFAM" id="SSF89069">
    <property type="entry name" value="N-terminal, cytoplasmic domain of anti-sigmaE factor RseA"/>
    <property type="match status" value="1"/>
</dbReference>
<protein>
    <recommendedName>
        <fullName evidence="2">Anti sigma-E protein RseA N-terminal domain-containing protein</fullName>
    </recommendedName>
</protein>
<feature type="transmembrane region" description="Helical" evidence="1">
    <location>
        <begin position="92"/>
        <end position="113"/>
    </location>
</feature>
<evidence type="ECO:0000259" key="2">
    <source>
        <dbReference type="Pfam" id="PF03872"/>
    </source>
</evidence>
<keyword evidence="1" id="KW-1133">Transmembrane helix</keyword>
<evidence type="ECO:0000256" key="1">
    <source>
        <dbReference type="SAM" id="Phobius"/>
    </source>
</evidence>
<dbReference type="EMBL" id="AP024563">
    <property type="protein sequence ID" value="BCU07251.1"/>
    <property type="molecule type" value="Genomic_DNA"/>
</dbReference>
<dbReference type="InterPro" id="IPR052383">
    <property type="entry name" value="Anti-sigma-E_RseA-like"/>
</dbReference>
<organism evidence="3 4">
    <name type="scientific">Allochromatium tepidum</name>
    <dbReference type="NCBI Taxonomy" id="553982"/>
    <lineage>
        <taxon>Bacteria</taxon>
        <taxon>Pseudomonadati</taxon>
        <taxon>Pseudomonadota</taxon>
        <taxon>Gammaproteobacteria</taxon>
        <taxon>Chromatiales</taxon>
        <taxon>Chromatiaceae</taxon>
        <taxon>Allochromatium</taxon>
    </lineage>
</organism>
<keyword evidence="1" id="KW-0472">Membrane</keyword>
<dbReference type="InterPro" id="IPR036147">
    <property type="entry name" value="Anti-sigma_E_RseA_N_sf"/>
</dbReference>
<proteinExistence type="predicted"/>
<accession>A0ABN6GBD3</accession>
<dbReference type="PANTHER" id="PTHR38104:SF1">
    <property type="entry name" value="ANTI-SIGMA-E FACTOR RSEA"/>
    <property type="match status" value="1"/>
</dbReference>
<reference evidence="3 4" key="1">
    <citation type="submission" date="2021-04" db="EMBL/GenBank/DDBJ databases">
        <title>Complete genome sequencing of Allochromatium tepidum strain NZ.</title>
        <authorList>
            <person name="Tsukatani Y."/>
            <person name="Mori H."/>
        </authorList>
    </citation>
    <scope>NUCLEOTIDE SEQUENCE [LARGE SCALE GENOMIC DNA]</scope>
    <source>
        <strain evidence="3 4">NZ</strain>
    </source>
</reference>
<dbReference type="PANTHER" id="PTHR38104">
    <property type="match status" value="1"/>
</dbReference>
<dbReference type="Pfam" id="PF03872">
    <property type="entry name" value="RseA_N"/>
    <property type="match status" value="1"/>
</dbReference>
<keyword evidence="4" id="KW-1185">Reference proteome</keyword>
<evidence type="ECO:0000313" key="3">
    <source>
        <dbReference type="EMBL" id="BCU07251.1"/>
    </source>
</evidence>
<dbReference type="Proteomes" id="UP000680679">
    <property type="component" value="Chromosome"/>
</dbReference>
<dbReference type="CDD" id="cd16328">
    <property type="entry name" value="RseA_N"/>
    <property type="match status" value="1"/>
</dbReference>
<sequence length="183" mass="19835">MTDEPRQRLSALQDGELAPAQVPALLDTLAADSELRECWERYTLIGQAIRGEAIDPNARALADRVRDALSTEPTILCPRRLERAPHRWTGRYAGLALAASGLLVAILATPVFVGDAVDPSAVGPVAAHLIERQSIPLQRWHPEHPELASKLNRYLVTHQATAPATGANGLLPYAMLVGYEPGR</sequence>
<gene>
    <name evidence="3" type="ORF">Atep_19280</name>
</gene>
<dbReference type="Gene3D" id="1.10.10.880">
    <property type="entry name" value="Anti sigma-E protein RseA, N-terminal domain"/>
    <property type="match status" value="1"/>
</dbReference>
<dbReference type="InterPro" id="IPR005572">
    <property type="entry name" value="Anti-sigma_E_RseA_N"/>
</dbReference>
<name>A0ABN6GBD3_9GAMM</name>